<evidence type="ECO:0000256" key="2">
    <source>
        <dbReference type="ARBA" id="ARBA00022475"/>
    </source>
</evidence>
<proteinExistence type="predicted"/>
<keyword evidence="11" id="KW-1185">Reference proteome</keyword>
<dbReference type="InterPro" id="IPR051791">
    <property type="entry name" value="Pra-immunoreactive"/>
</dbReference>
<evidence type="ECO:0000313" key="9">
    <source>
        <dbReference type="EMBL" id="MDG0866059.1"/>
    </source>
</evidence>
<feature type="transmembrane region" description="Helical" evidence="7">
    <location>
        <begin position="58"/>
        <end position="76"/>
    </location>
</feature>
<dbReference type="Pfam" id="PF06271">
    <property type="entry name" value="RDD"/>
    <property type="match status" value="1"/>
</dbReference>
<dbReference type="InterPro" id="IPR010432">
    <property type="entry name" value="RDD"/>
</dbReference>
<evidence type="ECO:0000313" key="11">
    <source>
        <dbReference type="Proteomes" id="UP001219901"/>
    </source>
</evidence>
<dbReference type="GO" id="GO:0005886">
    <property type="term" value="C:plasma membrane"/>
    <property type="evidence" value="ECO:0007669"/>
    <property type="project" value="UniProtKB-SubCell"/>
</dbReference>
<evidence type="ECO:0000256" key="5">
    <source>
        <dbReference type="ARBA" id="ARBA00023136"/>
    </source>
</evidence>
<keyword evidence="2" id="KW-1003">Cell membrane</keyword>
<reference evidence="11" key="3">
    <citation type="submission" date="2023-06" db="EMBL/GenBank/DDBJ databases">
        <title>Pangenomics reveal diversification of enzyme families and niche specialization in globally abundant SAR202 bacteria.</title>
        <authorList>
            <person name="Saw J.H.W."/>
        </authorList>
    </citation>
    <scope>NUCLEOTIDE SEQUENCE [LARGE SCALE GENOMIC DNA]</scope>
    <source>
        <strain evidence="11">JH1073</strain>
    </source>
</reference>
<evidence type="ECO:0000259" key="8">
    <source>
        <dbReference type="Pfam" id="PF06271"/>
    </source>
</evidence>
<reference evidence="10" key="2">
    <citation type="journal article" date="2023" name="Nat. Commun.">
        <title>Cultivation of marine bacteria of the SAR202 clade.</title>
        <authorList>
            <person name="Lim Y."/>
            <person name="Seo J.H."/>
            <person name="Giovannoni S.J."/>
            <person name="Kang I."/>
            <person name="Cho J.C."/>
        </authorList>
    </citation>
    <scope>NUCLEOTIDE SEQUENCE</scope>
    <source>
        <strain evidence="10">JH1073</strain>
    </source>
</reference>
<dbReference type="RefSeq" id="WP_342822681.1">
    <property type="nucleotide sequence ID" value="NZ_CP046146.1"/>
</dbReference>
<dbReference type="PANTHER" id="PTHR36115:SF4">
    <property type="entry name" value="MEMBRANE PROTEIN"/>
    <property type="match status" value="1"/>
</dbReference>
<feature type="compositionally biased region" description="Basic and acidic residues" evidence="6">
    <location>
        <begin position="196"/>
        <end position="205"/>
    </location>
</feature>
<comment type="subcellular location">
    <subcellularLocation>
        <location evidence="1">Cell membrane</location>
        <topology evidence="1">Multi-pass membrane protein</topology>
    </subcellularLocation>
</comment>
<feature type="region of interest" description="Disordered" evidence="6">
    <location>
        <begin position="196"/>
        <end position="219"/>
    </location>
</feature>
<gene>
    <name evidence="9" type="ORF">GKO46_03115</name>
    <name evidence="10" type="ORF">GKO48_06145</name>
</gene>
<evidence type="ECO:0000313" key="10">
    <source>
        <dbReference type="EMBL" id="WFG39215.1"/>
    </source>
</evidence>
<dbReference type="EMBL" id="WMBE01000001">
    <property type="protein sequence ID" value="MDG0866059.1"/>
    <property type="molecule type" value="Genomic_DNA"/>
</dbReference>
<reference evidence="11 12" key="1">
    <citation type="submission" date="2019-11" db="EMBL/GenBank/DDBJ databases">
        <authorList>
            <person name="Cho J.-C."/>
        </authorList>
    </citation>
    <scope>NUCLEOTIDE SEQUENCE [LARGE SCALE GENOMIC DNA]</scope>
    <source>
        <strain evidence="10 11">JH1073</strain>
        <strain evidence="9 12">JH702</strain>
    </source>
</reference>
<keyword evidence="5 7" id="KW-0472">Membrane</keyword>
<evidence type="ECO:0000256" key="3">
    <source>
        <dbReference type="ARBA" id="ARBA00022692"/>
    </source>
</evidence>
<evidence type="ECO:0000256" key="4">
    <source>
        <dbReference type="ARBA" id="ARBA00022989"/>
    </source>
</evidence>
<keyword evidence="3 7" id="KW-0812">Transmembrane</keyword>
<feature type="transmembrane region" description="Helical" evidence="7">
    <location>
        <begin position="88"/>
        <end position="107"/>
    </location>
</feature>
<evidence type="ECO:0000256" key="1">
    <source>
        <dbReference type="ARBA" id="ARBA00004651"/>
    </source>
</evidence>
<evidence type="ECO:0000256" key="7">
    <source>
        <dbReference type="SAM" id="Phobius"/>
    </source>
</evidence>
<protein>
    <recommendedName>
        <fullName evidence="8">RDD domain-containing protein</fullName>
    </recommendedName>
</protein>
<accession>A0AAJ6CUX1</accession>
<feature type="region of interest" description="Disordered" evidence="6">
    <location>
        <begin position="1"/>
        <end position="39"/>
    </location>
</feature>
<dbReference type="Proteomes" id="UP001219901">
    <property type="component" value="Chromosome"/>
</dbReference>
<feature type="compositionally biased region" description="Basic and acidic residues" evidence="6">
    <location>
        <begin position="20"/>
        <end position="39"/>
    </location>
</feature>
<keyword evidence="4 7" id="KW-1133">Transmembrane helix</keyword>
<dbReference type="AlphaFoldDB" id="A0AAJ6CUX1"/>
<dbReference type="EMBL" id="CP046147">
    <property type="protein sequence ID" value="WFG39215.1"/>
    <property type="molecule type" value="Genomic_DNA"/>
</dbReference>
<sequence length="219" mass="24516">MPSGTKKRRNPRQRASASRYKAEKQSKADKKENKKKPLEKPEGVVKYPMNYARPFSRLYAFTIDLGLLMMIIYGVAPQSGGRIFSNESVAPNLIFLLGYFIIPTILWGRTPGKWVAGIVVVDSEGYTPGPAAIPREMIGKLVSYLAAGIGIFWLIFDPQRQGWHDKIAGTYVVENPYSGGPQFMKDFFKLGKKNDDEVDSKNADKEEADSDSDENDKSK</sequence>
<feature type="domain" description="RDD" evidence="8">
    <location>
        <begin position="51"/>
        <end position="169"/>
    </location>
</feature>
<dbReference type="PANTHER" id="PTHR36115">
    <property type="entry name" value="PROLINE-RICH ANTIGEN HOMOLOG-RELATED"/>
    <property type="match status" value="1"/>
</dbReference>
<feature type="compositionally biased region" description="Acidic residues" evidence="6">
    <location>
        <begin position="206"/>
        <end position="219"/>
    </location>
</feature>
<feature type="compositionally biased region" description="Basic residues" evidence="6">
    <location>
        <begin position="1"/>
        <end position="12"/>
    </location>
</feature>
<evidence type="ECO:0000256" key="6">
    <source>
        <dbReference type="SAM" id="MobiDB-lite"/>
    </source>
</evidence>
<organism evidence="10 11">
    <name type="scientific">Candidatus Lucifugimonas marina</name>
    <dbReference type="NCBI Taxonomy" id="3038979"/>
    <lineage>
        <taxon>Bacteria</taxon>
        <taxon>Bacillati</taxon>
        <taxon>Chloroflexota</taxon>
        <taxon>Dehalococcoidia</taxon>
        <taxon>SAR202 cluster</taxon>
        <taxon>Candidatus Lucifugimonadales</taxon>
        <taxon>Candidatus Lucifugimonadaceae</taxon>
        <taxon>Candidatus Lucifugimonas</taxon>
    </lineage>
</organism>
<name>A0AAJ6CUX1_9CHLR</name>
<dbReference type="Proteomes" id="UP001321249">
    <property type="component" value="Unassembled WGS sequence"/>
</dbReference>
<evidence type="ECO:0000313" key="12">
    <source>
        <dbReference type="Proteomes" id="UP001321249"/>
    </source>
</evidence>